<evidence type="ECO:0000256" key="3">
    <source>
        <dbReference type="ARBA" id="ARBA00020796"/>
    </source>
</evidence>
<dbReference type="InterPro" id="IPR021056">
    <property type="entry name" value="Mt_import_IM_translocase_Tim54"/>
</dbReference>
<dbReference type="InterPro" id="IPR050187">
    <property type="entry name" value="Lipid_Phosphate_FormReg"/>
</dbReference>
<evidence type="ECO:0000313" key="13">
    <source>
        <dbReference type="EMBL" id="OBZ69276.1"/>
    </source>
</evidence>
<keyword evidence="6" id="KW-0999">Mitochondrion inner membrane</keyword>
<evidence type="ECO:0000256" key="12">
    <source>
        <dbReference type="SAM" id="MobiDB-lite"/>
    </source>
</evidence>
<name>A0A1C7LYG0_GRIFR</name>
<comment type="subcellular location">
    <subcellularLocation>
        <location evidence="1">Mitochondrion inner membrane</location>
        <topology evidence="1">Single-pass membrane protein</topology>
    </subcellularLocation>
</comment>
<evidence type="ECO:0000256" key="6">
    <source>
        <dbReference type="ARBA" id="ARBA00022792"/>
    </source>
</evidence>
<keyword evidence="11" id="KW-0472">Membrane</keyword>
<dbReference type="Pfam" id="PF11711">
    <property type="entry name" value="Tim54"/>
    <property type="match status" value="1"/>
</dbReference>
<feature type="region of interest" description="Disordered" evidence="12">
    <location>
        <begin position="496"/>
        <end position="516"/>
    </location>
</feature>
<dbReference type="OMA" id="RNWMIFF"/>
<evidence type="ECO:0000256" key="2">
    <source>
        <dbReference type="ARBA" id="ARBA00006355"/>
    </source>
</evidence>
<keyword evidence="9" id="KW-0811">Translocation</keyword>
<dbReference type="PANTHER" id="PTHR12358:SF101">
    <property type="entry name" value="MITOCHONDRIAL IMPORT INNER MEMBRANE TRANSLOCASE SUBUNIT TIM54"/>
    <property type="match status" value="1"/>
</dbReference>
<organism evidence="13 14">
    <name type="scientific">Grifola frondosa</name>
    <name type="common">Maitake</name>
    <name type="synonym">Polyporus frondosus</name>
    <dbReference type="NCBI Taxonomy" id="5627"/>
    <lineage>
        <taxon>Eukaryota</taxon>
        <taxon>Fungi</taxon>
        <taxon>Dikarya</taxon>
        <taxon>Basidiomycota</taxon>
        <taxon>Agaricomycotina</taxon>
        <taxon>Agaricomycetes</taxon>
        <taxon>Polyporales</taxon>
        <taxon>Grifolaceae</taxon>
        <taxon>Grifola</taxon>
    </lineage>
</organism>
<keyword evidence="10" id="KW-0496">Mitochondrion</keyword>
<keyword evidence="5" id="KW-0812">Transmembrane</keyword>
<evidence type="ECO:0000256" key="10">
    <source>
        <dbReference type="ARBA" id="ARBA00023128"/>
    </source>
</evidence>
<keyword evidence="7" id="KW-0653">Protein transport</keyword>
<feature type="region of interest" description="Disordered" evidence="12">
    <location>
        <begin position="1"/>
        <end position="21"/>
    </location>
</feature>
<evidence type="ECO:0000313" key="14">
    <source>
        <dbReference type="Proteomes" id="UP000092993"/>
    </source>
</evidence>
<keyword evidence="8" id="KW-1133">Transmembrane helix</keyword>
<evidence type="ECO:0000256" key="4">
    <source>
        <dbReference type="ARBA" id="ARBA00022448"/>
    </source>
</evidence>
<dbReference type="GO" id="GO:0005743">
    <property type="term" value="C:mitochondrial inner membrane"/>
    <property type="evidence" value="ECO:0007669"/>
    <property type="project" value="UniProtKB-SubCell"/>
</dbReference>
<reference evidence="13 14" key="1">
    <citation type="submission" date="2016-03" db="EMBL/GenBank/DDBJ databases">
        <title>Whole genome sequencing of Grifola frondosa 9006-11.</title>
        <authorList>
            <person name="Min B."/>
            <person name="Park H."/>
            <person name="Kim J.-G."/>
            <person name="Cho H."/>
            <person name="Oh Y.-L."/>
            <person name="Kong W.-S."/>
            <person name="Choi I.-G."/>
        </authorList>
    </citation>
    <scope>NUCLEOTIDE SEQUENCE [LARGE SCALE GENOMIC DNA]</scope>
    <source>
        <strain evidence="13 14">9006-11</strain>
    </source>
</reference>
<feature type="compositionally biased region" description="Polar residues" evidence="12">
    <location>
        <begin position="248"/>
        <end position="263"/>
    </location>
</feature>
<dbReference type="Proteomes" id="UP000092993">
    <property type="component" value="Unassembled WGS sequence"/>
</dbReference>
<keyword evidence="4" id="KW-0813">Transport</keyword>
<feature type="region of interest" description="Disordered" evidence="12">
    <location>
        <begin position="230"/>
        <end position="290"/>
    </location>
</feature>
<comment type="similarity">
    <text evidence="2">Belongs to the TIM54 family.</text>
</comment>
<evidence type="ECO:0000256" key="5">
    <source>
        <dbReference type="ARBA" id="ARBA00022692"/>
    </source>
</evidence>
<dbReference type="STRING" id="5627.A0A1C7LYG0"/>
<evidence type="ECO:0000256" key="9">
    <source>
        <dbReference type="ARBA" id="ARBA00023010"/>
    </source>
</evidence>
<sequence>MSSNVGDSKFALPKPPRPESGVKTVLQYTGIPPSWLDKRPSLPSRNWLIFLGVTSTIAGFYIYDRRKCKHVRQEYVDRVKHLAEVPLHSLDYPRKVTVYGCKWPGDEEYDRSMKYFRKYVKPILVAAAVDYEMINGRRHGDLAQRIADEIRSQRRISLGLEKPPALPMLPGSTPEEKQRRKLQGGVIVVGRHTFKEYMAGLKQGWTDNLEVSDREEELAKVLELDGRFDEPEPEFAADGVNGDDEPIPTSSKLPPSNAFSAFTSPHLRAPPPLPKSLPADAFPSSVNTPPAEIPPQPPMLLVHFVNHIGFTQIPLMIWDFFNERTKVRLGAEAAYKLIMGETRPFSAPETVSSDVMTDFDVNTPQKPHVSELSPTDLDFDREAESYYKKSLVRSFSSDIEKAREEYYKSLPAKLDTARALARGTREPTKEERNYPPPTEVELRAERMKKELRWRSDEKGWEIVKPEKDFGRCCGRRQVMSTLGFVRVRFQKPSLHSSVNSTAPLCSQASNSAKSSL</sequence>
<evidence type="ECO:0000256" key="1">
    <source>
        <dbReference type="ARBA" id="ARBA00004434"/>
    </source>
</evidence>
<accession>A0A1C7LYG0</accession>
<keyword evidence="14" id="KW-1185">Reference proteome</keyword>
<comment type="caution">
    <text evidence="13">The sequence shown here is derived from an EMBL/GenBank/DDBJ whole genome shotgun (WGS) entry which is preliminary data.</text>
</comment>
<proteinExistence type="inferred from homology"/>
<feature type="compositionally biased region" description="Acidic residues" evidence="12">
    <location>
        <begin position="231"/>
        <end position="246"/>
    </location>
</feature>
<dbReference type="OrthoDB" id="5598305at2759"/>
<evidence type="ECO:0000256" key="7">
    <source>
        <dbReference type="ARBA" id="ARBA00022927"/>
    </source>
</evidence>
<gene>
    <name evidence="13" type="primary">TIM54</name>
    <name evidence="13" type="ORF">A0H81_10730</name>
</gene>
<dbReference type="PANTHER" id="PTHR12358">
    <property type="entry name" value="SPHINGOSINE KINASE"/>
    <property type="match status" value="1"/>
</dbReference>
<dbReference type="AlphaFoldDB" id="A0A1C7LYG0"/>
<dbReference type="GO" id="GO:0015031">
    <property type="term" value="P:protein transport"/>
    <property type="evidence" value="ECO:0007669"/>
    <property type="project" value="UniProtKB-KW"/>
</dbReference>
<protein>
    <recommendedName>
        <fullName evidence="3">Mitochondrial import inner membrane translocase subunit TIM54</fullName>
    </recommendedName>
</protein>
<evidence type="ECO:0000256" key="11">
    <source>
        <dbReference type="ARBA" id="ARBA00023136"/>
    </source>
</evidence>
<evidence type="ECO:0000256" key="8">
    <source>
        <dbReference type="ARBA" id="ARBA00022989"/>
    </source>
</evidence>
<dbReference type="EMBL" id="LUGG01000018">
    <property type="protein sequence ID" value="OBZ69276.1"/>
    <property type="molecule type" value="Genomic_DNA"/>
</dbReference>